<dbReference type="EMBL" id="LDPH01000017">
    <property type="protein sequence ID" value="KLV25182.1"/>
    <property type="molecule type" value="Genomic_DNA"/>
</dbReference>
<dbReference type="RefSeq" id="WP_047943371.1">
    <property type="nucleotide sequence ID" value="NZ_CP053989.1"/>
</dbReference>
<name>A0A0J1IGW0_NIACI</name>
<feature type="transmembrane region" description="Helical" evidence="1">
    <location>
        <begin position="86"/>
        <end position="104"/>
    </location>
</feature>
<dbReference type="Pfam" id="PF11193">
    <property type="entry name" value="DUF2812"/>
    <property type="match status" value="1"/>
</dbReference>
<organism evidence="2 3">
    <name type="scientific">Niallia circulans</name>
    <name type="common">Bacillus circulans</name>
    <dbReference type="NCBI Taxonomy" id="1397"/>
    <lineage>
        <taxon>Bacteria</taxon>
        <taxon>Bacillati</taxon>
        <taxon>Bacillota</taxon>
        <taxon>Bacilli</taxon>
        <taxon>Bacillales</taxon>
        <taxon>Bacillaceae</taxon>
        <taxon>Niallia</taxon>
    </lineage>
</organism>
<dbReference type="Proteomes" id="UP000036045">
    <property type="component" value="Unassembled WGS sequence"/>
</dbReference>
<protein>
    <recommendedName>
        <fullName evidence="4">DUF2812 domain-containing protein</fullName>
    </recommendedName>
</protein>
<keyword evidence="1" id="KW-0472">Membrane</keyword>
<dbReference type="AlphaFoldDB" id="A0A0J1IGW0"/>
<proteinExistence type="predicted"/>
<dbReference type="PATRIC" id="fig|1397.4.peg.1490"/>
<dbReference type="GeneID" id="300407380"/>
<evidence type="ECO:0000313" key="2">
    <source>
        <dbReference type="EMBL" id="KLV25182.1"/>
    </source>
</evidence>
<comment type="caution">
    <text evidence="2">The sequence shown here is derived from an EMBL/GenBank/DDBJ whole genome shotgun (WGS) entry which is preliminary data.</text>
</comment>
<accession>A0A0J1IGW0</accession>
<keyword evidence="3" id="KW-1185">Reference proteome</keyword>
<dbReference type="InterPro" id="IPR021359">
    <property type="entry name" value="DUF2812"/>
</dbReference>
<dbReference type="OrthoDB" id="8757095at2"/>
<evidence type="ECO:0000256" key="1">
    <source>
        <dbReference type="SAM" id="Phobius"/>
    </source>
</evidence>
<keyword evidence="1" id="KW-0812">Transmembrane</keyword>
<evidence type="ECO:0008006" key="4">
    <source>
        <dbReference type="Google" id="ProtNLM"/>
    </source>
</evidence>
<reference evidence="2 3" key="1">
    <citation type="submission" date="2015-05" db="EMBL/GenBank/DDBJ databases">
        <title>Whole genome sequence and identification of bacterial endophytes from Costus igneus.</title>
        <authorList>
            <person name="Lee Y.P."/>
            <person name="Gan H.M."/>
            <person name="Eng W."/>
            <person name="Wheatley M.S."/>
            <person name="Caraballo A."/>
            <person name="Polter S."/>
            <person name="Savka M.A."/>
            <person name="Hudson A.O."/>
        </authorList>
    </citation>
    <scope>NUCLEOTIDE SEQUENCE [LARGE SCALE GENOMIC DNA]</scope>
    <source>
        <strain evidence="2 3">RIT379</strain>
    </source>
</reference>
<sequence>MCIKEYALKEISKRFYLLEDYIPGNFIYRIAFLKESTPKNNNLALNVEPIASANRWHYFRKDAALGKFVIYSDIDSQMEHYQRINFIWYILAIIFLYSGLQVIFLRDKPVFNILLNTGFIVIGILFLIIGFPLTKKIYILKRNKKLPL</sequence>
<keyword evidence="1" id="KW-1133">Transmembrane helix</keyword>
<feature type="transmembrane region" description="Helical" evidence="1">
    <location>
        <begin position="110"/>
        <end position="134"/>
    </location>
</feature>
<gene>
    <name evidence="2" type="ORF">ABW02_16485</name>
</gene>
<evidence type="ECO:0000313" key="3">
    <source>
        <dbReference type="Proteomes" id="UP000036045"/>
    </source>
</evidence>